<evidence type="ECO:0000256" key="10">
    <source>
        <dbReference type="ARBA" id="ARBA00029552"/>
    </source>
</evidence>
<dbReference type="InterPro" id="IPR011047">
    <property type="entry name" value="Quinoprotein_ADH-like_sf"/>
</dbReference>
<dbReference type="EMBL" id="VDLU01000001">
    <property type="protein sequence ID" value="TNJ29506.1"/>
    <property type="molecule type" value="Genomic_DNA"/>
</dbReference>
<evidence type="ECO:0000256" key="9">
    <source>
        <dbReference type="ARBA" id="ARBA00029456"/>
    </source>
</evidence>
<dbReference type="GO" id="GO:0005930">
    <property type="term" value="C:axoneme"/>
    <property type="evidence" value="ECO:0007669"/>
    <property type="project" value="UniProtKB-ARBA"/>
</dbReference>
<dbReference type="InterPro" id="IPR019775">
    <property type="entry name" value="WD40_repeat_CS"/>
</dbReference>
<comment type="caution">
    <text evidence="12">The sequence shown here is derived from an EMBL/GenBank/DDBJ whole genome shotgun (WGS) entry which is preliminary data.</text>
</comment>
<protein>
    <recommendedName>
        <fullName evidence="10">Cilia- and flagella-associated protein 52</fullName>
    </recommendedName>
</protein>
<evidence type="ECO:0000256" key="6">
    <source>
        <dbReference type="ARBA" id="ARBA00022846"/>
    </source>
</evidence>
<evidence type="ECO:0000313" key="12">
    <source>
        <dbReference type="EMBL" id="TNJ29506.1"/>
    </source>
</evidence>
<dbReference type="GO" id="GO:0031514">
    <property type="term" value="C:motile cilium"/>
    <property type="evidence" value="ECO:0007669"/>
    <property type="project" value="UniProtKB-SubCell"/>
</dbReference>
<gene>
    <name evidence="12" type="ORF">GMRT_10201</name>
</gene>
<proteinExistence type="inferred from homology"/>
<keyword evidence="8" id="KW-0966">Cell projection</keyword>
<accession>A0A4Z1SUG7</accession>
<comment type="subcellular location">
    <subcellularLocation>
        <location evidence="1">Cell projection</location>
        <location evidence="1">Cilium</location>
        <location evidence="1">Flagellum</location>
    </subcellularLocation>
    <subcellularLocation>
        <location evidence="2">Cytoplasm</location>
    </subcellularLocation>
</comment>
<dbReference type="PROSITE" id="PS00678">
    <property type="entry name" value="WD_REPEATS_1"/>
    <property type="match status" value="1"/>
</dbReference>
<dbReference type="AlphaFoldDB" id="A0A4Z1SUG7"/>
<name>A0A4Z1SUG7_GIAMU</name>
<dbReference type="SUPFAM" id="SSF50978">
    <property type="entry name" value="WD40 repeat-like"/>
    <property type="match status" value="1"/>
</dbReference>
<evidence type="ECO:0000256" key="8">
    <source>
        <dbReference type="ARBA" id="ARBA00023273"/>
    </source>
</evidence>
<dbReference type="PANTHER" id="PTHR13720">
    <property type="entry name" value="WD-40 REPEAT PROTEIN"/>
    <property type="match status" value="1"/>
</dbReference>
<evidence type="ECO:0000256" key="11">
    <source>
        <dbReference type="PROSITE-ProRule" id="PRU00221"/>
    </source>
</evidence>
<dbReference type="InterPro" id="IPR050630">
    <property type="entry name" value="WD_repeat_EMAP"/>
</dbReference>
<dbReference type="InterPro" id="IPR015943">
    <property type="entry name" value="WD40/YVTN_repeat-like_dom_sf"/>
</dbReference>
<dbReference type="Gene3D" id="2.130.10.10">
    <property type="entry name" value="YVTN repeat-like/Quinoprotein amine dehydrogenase"/>
    <property type="match status" value="3"/>
</dbReference>
<dbReference type="OrthoDB" id="10264376at2759"/>
<evidence type="ECO:0000256" key="4">
    <source>
        <dbReference type="ARBA" id="ARBA00022574"/>
    </source>
</evidence>
<keyword evidence="5" id="KW-0677">Repeat</keyword>
<keyword evidence="3" id="KW-0963">Cytoplasm</keyword>
<dbReference type="PROSITE" id="PS50082">
    <property type="entry name" value="WD_REPEATS_2"/>
    <property type="match status" value="1"/>
</dbReference>
<sequence length="615" mass="66510">MSLQLRRVLGFNPNRPHTLLFHPDGERCIYSAGRTIIISSLTDPENQTILRGHVAPISYLALDPTSNTLISAEEGDDSDVCLWDLEEESLKFRFSEHDFGVASATYSADGLFYASYGAADKTVFVSEAASFDIVCRRRLNDFELTTLVFGARICDERGRRLALYNLVGLTTTGSAVAFTFDPESSTLSHTVLGTGGRKIASDVAHCLRDRSLLVAGTTTSELLVIDAIRNTLLSTTVLPHGTPIDCITILPHAATSQARPVYSTYESYEMFNETIVAGGHGFITIVKGQGTNWTVLATLTIPGQVTNLAADKDGRILAGINTGLILLISPDADTYTSVPVSENHTKPVTSACFIGDGAEGILVSVAKDCTVRIWDLQNFFPGLTIYTTPSVPSITCINDIQILVGCTDGNLLIYDIETGDKLATIDGADRIGLTALYGQRTKILTGGSHGDVREWDLRSRKMVTNHKEHTLAVTALFPTKDGAIVSASEDRFIIASRGGIRVADYQAEGPIRDMTMLGDICAIASGRSLALVDVPKRKLVGKLELGVRMTAVTHNTRYIFAGSETGTLYILTHALELVEEIPAHAVDSNLHSLVCSEQWLCTMDDDGCALVWSIL</sequence>
<dbReference type="PROSITE" id="PS50294">
    <property type="entry name" value="WD_REPEATS_REGION"/>
    <property type="match status" value="1"/>
</dbReference>
<dbReference type="SMART" id="SM00320">
    <property type="entry name" value="WD40"/>
    <property type="match status" value="10"/>
</dbReference>
<keyword evidence="13" id="KW-1185">Reference proteome</keyword>
<dbReference type="Pfam" id="PF00400">
    <property type="entry name" value="WD40"/>
    <property type="match status" value="2"/>
</dbReference>
<feature type="repeat" description="WD" evidence="11">
    <location>
        <begin position="341"/>
        <end position="378"/>
    </location>
</feature>
<dbReference type="InterPro" id="IPR001680">
    <property type="entry name" value="WD40_rpt"/>
</dbReference>
<dbReference type="PANTHER" id="PTHR13720:SF14">
    <property type="entry name" value="CILIA- AND FLAGELLA-ASSOCIATED PROTEIN 52"/>
    <property type="match status" value="1"/>
</dbReference>
<evidence type="ECO:0000256" key="7">
    <source>
        <dbReference type="ARBA" id="ARBA00023069"/>
    </source>
</evidence>
<organism evidence="12 13">
    <name type="scientific">Giardia muris</name>
    <dbReference type="NCBI Taxonomy" id="5742"/>
    <lineage>
        <taxon>Eukaryota</taxon>
        <taxon>Metamonada</taxon>
        <taxon>Diplomonadida</taxon>
        <taxon>Hexamitidae</taxon>
        <taxon>Giardiinae</taxon>
        <taxon>Giardia</taxon>
    </lineage>
</organism>
<dbReference type="InterPro" id="IPR036322">
    <property type="entry name" value="WD40_repeat_dom_sf"/>
</dbReference>
<evidence type="ECO:0000256" key="5">
    <source>
        <dbReference type="ARBA" id="ARBA00022737"/>
    </source>
</evidence>
<keyword evidence="6" id="KW-0282">Flagellum</keyword>
<evidence type="ECO:0000256" key="2">
    <source>
        <dbReference type="ARBA" id="ARBA00004496"/>
    </source>
</evidence>
<comment type="similarity">
    <text evidence="9">Belongs to the CFAP52 family.</text>
</comment>
<dbReference type="SUPFAM" id="SSF50998">
    <property type="entry name" value="Quinoprotein alcohol dehydrogenase-like"/>
    <property type="match status" value="1"/>
</dbReference>
<keyword evidence="4 11" id="KW-0853">WD repeat</keyword>
<dbReference type="VEuPathDB" id="GiardiaDB:GMRT_10201"/>
<evidence type="ECO:0000256" key="3">
    <source>
        <dbReference type="ARBA" id="ARBA00022490"/>
    </source>
</evidence>
<evidence type="ECO:0000256" key="1">
    <source>
        <dbReference type="ARBA" id="ARBA00004230"/>
    </source>
</evidence>
<evidence type="ECO:0000313" key="13">
    <source>
        <dbReference type="Proteomes" id="UP000315496"/>
    </source>
</evidence>
<reference evidence="12 13" key="1">
    <citation type="submission" date="2019-05" db="EMBL/GenBank/DDBJ databases">
        <title>The compact genome of Giardia muris reveals important steps in the evolution of intestinal protozoan parasites.</title>
        <authorList>
            <person name="Xu F."/>
            <person name="Jimenez-Gonzalez A."/>
            <person name="Einarsson E."/>
            <person name="Astvaldsson A."/>
            <person name="Peirasmaki D."/>
            <person name="Eckmann L."/>
            <person name="Andersson J.O."/>
            <person name="Svard S.G."/>
            <person name="Jerlstrom-Hultqvist J."/>
        </authorList>
    </citation>
    <scope>NUCLEOTIDE SEQUENCE [LARGE SCALE GENOMIC DNA]</scope>
    <source>
        <strain evidence="12 13">Roberts-Thomson</strain>
    </source>
</reference>
<keyword evidence="7" id="KW-0969">Cilium</keyword>
<dbReference type="Proteomes" id="UP000315496">
    <property type="component" value="Chromosome 1"/>
</dbReference>